<dbReference type="Pfam" id="PF04502">
    <property type="entry name" value="Saf4_Yju2"/>
    <property type="match status" value="1"/>
</dbReference>
<keyword evidence="3 8" id="KW-0479">Metal-binding</keyword>
<feature type="binding site" evidence="8">
    <location>
        <position position="83"/>
    </location>
    <ligand>
        <name>Zn(2+)</name>
        <dbReference type="ChEBI" id="CHEBI:29105"/>
    </ligand>
</feature>
<comment type="subunit">
    <text evidence="8">Component of the spliceosome. Present in the activated B complex, the catalytically activated B* complex which catalyzes the branching, the catalytic step 1 C complex catalyzing the exon ligation, and the postcatalytic P complex containing the ligated exons (mRNA) and the excised lariat intron.</text>
</comment>
<dbReference type="eggNOG" id="KOG2989">
    <property type="taxonomic scope" value="Eukaryota"/>
</dbReference>
<evidence type="ECO:0000256" key="2">
    <source>
        <dbReference type="ARBA" id="ARBA00022664"/>
    </source>
</evidence>
<evidence type="ECO:0000313" key="12">
    <source>
        <dbReference type="Proteomes" id="UP000002282"/>
    </source>
</evidence>
<keyword evidence="2" id="KW-0507">mRNA processing</keyword>
<evidence type="ECO:0000256" key="1">
    <source>
        <dbReference type="ARBA" id="ARBA00004123"/>
    </source>
</evidence>
<evidence type="ECO:0000256" key="7">
    <source>
        <dbReference type="ARBA" id="ARBA00023242"/>
    </source>
</evidence>
<comment type="function">
    <text evidence="8">Part of the spliceosome which catalyzes two sequential transesterification reactions, first the excision of the non-coding intron from pre-mRNA and then the ligation of the coding exons to form the mature mRNA. Plays a role in stabilizing the structure of the spliceosome catalytic core and docking of the branch helix into the active site, producing 5'-exon and lariat intron-3'-intermediates.</text>
</comment>
<feature type="compositionally biased region" description="Polar residues" evidence="10">
    <location>
        <begin position="285"/>
        <end position="305"/>
    </location>
</feature>
<dbReference type="InterPro" id="IPR043701">
    <property type="entry name" value="Yju2"/>
</dbReference>
<feature type="binding site" evidence="8">
    <location>
        <position position="46"/>
    </location>
    <ligand>
        <name>Zn(2+)</name>
        <dbReference type="ChEBI" id="CHEBI:29105"/>
    </ligand>
</feature>
<evidence type="ECO:0000313" key="11">
    <source>
        <dbReference type="EMBL" id="EDW91978.1"/>
    </source>
</evidence>
<evidence type="ECO:0000256" key="4">
    <source>
        <dbReference type="ARBA" id="ARBA00022728"/>
    </source>
</evidence>
<dbReference type="PhylomeDB" id="B4P6Q1"/>
<keyword evidence="6" id="KW-0508">mRNA splicing</keyword>
<accession>B4P6Q1</accession>
<feature type="binding site" evidence="8">
    <location>
        <position position="80"/>
    </location>
    <ligand>
        <name>Zn(2+)</name>
        <dbReference type="ChEBI" id="CHEBI:29105"/>
    </ligand>
</feature>
<feature type="binding site" evidence="8">
    <location>
        <position position="43"/>
    </location>
    <ligand>
        <name>Zn(2+)</name>
        <dbReference type="ChEBI" id="CHEBI:29105"/>
    </ligand>
</feature>
<evidence type="ECO:0000256" key="5">
    <source>
        <dbReference type="ARBA" id="ARBA00022833"/>
    </source>
</evidence>
<dbReference type="PANTHER" id="PTHR12111">
    <property type="entry name" value="SPLICING FACTOR YJU2"/>
    <property type="match status" value="1"/>
</dbReference>
<name>B4P6Q1_DROYA</name>
<dbReference type="KEGG" id="dya:Dyak_GE14094"/>
<feature type="region of interest" description="Disordered" evidence="10">
    <location>
        <begin position="224"/>
        <end position="319"/>
    </location>
</feature>
<dbReference type="SMR" id="B4P6Q1"/>
<evidence type="ECO:0000256" key="9">
    <source>
        <dbReference type="SAM" id="Coils"/>
    </source>
</evidence>
<protein>
    <recommendedName>
        <fullName evidence="8">Splicing factor YJU2</fullName>
    </recommendedName>
</protein>
<evidence type="ECO:0000256" key="10">
    <source>
        <dbReference type="SAM" id="MobiDB-lite"/>
    </source>
</evidence>
<keyword evidence="12" id="KW-1185">Reference proteome</keyword>
<sequence length="338" mass="38356">MSERKVLNKYYPPDFDPSKIPRMKLAKNRQYTVRLMAPFNMRCKTCGEYIYKGKKFNARKEDVENETYLGIRIYRFYIKCTRCLQEISFKTDPQNTDYEIEAGATRNFMALKLAEEQARREEQELREEEANNPMKLLENRTQQSRNEIEMIESLEELRDLNRRQQTVDYNTLLQQYNTVETERERQEREEREDEDFIKSVNFRNKPEGSSRVVAEEIIEEVKEEPLEPLAAPPPAKQAKASTLSVSATSSSKASAAQSLVKRKAPLVLVKPKTTPVAKPVEPQSKEGNGTTQGESKPATTMTSVASAPPETKAANQPAAAPAGLSLLAAYSDSSEDSN</sequence>
<dbReference type="InterPro" id="IPR007590">
    <property type="entry name" value="Saf4/Yju2"/>
</dbReference>
<feature type="coiled-coil region" evidence="9">
    <location>
        <begin position="108"/>
        <end position="189"/>
    </location>
</feature>
<dbReference type="GO" id="GO:0046872">
    <property type="term" value="F:metal ion binding"/>
    <property type="evidence" value="ECO:0007669"/>
    <property type="project" value="UniProtKB-KW"/>
</dbReference>
<keyword evidence="5 8" id="KW-0862">Zinc</keyword>
<reference evidence="11 12" key="2">
    <citation type="journal article" date="2007" name="PLoS Biol.">
        <title>Principles of genome evolution in the Drosophila melanogaster species group.</title>
        <authorList>
            <person name="Ranz J.M."/>
            <person name="Maurin D."/>
            <person name="Chan Y.S."/>
            <person name="von Grotthuss M."/>
            <person name="Hillier L.W."/>
            <person name="Roote J."/>
            <person name="Ashburner M."/>
            <person name="Bergman C.M."/>
        </authorList>
    </citation>
    <scope>NUCLEOTIDE SEQUENCE [LARGE SCALE GENOMIC DNA]</scope>
    <source>
        <strain evidence="12">Tai18E2 / Tucson 14021-0261.01</strain>
    </source>
</reference>
<dbReference type="Proteomes" id="UP000002282">
    <property type="component" value="Chromosome 2R"/>
</dbReference>
<evidence type="ECO:0000256" key="8">
    <source>
        <dbReference type="HAMAP-Rule" id="MF_03226"/>
    </source>
</evidence>
<keyword evidence="7 8" id="KW-0539">Nucleus</keyword>
<keyword evidence="9" id="KW-0175">Coiled coil</keyword>
<organism evidence="11 12">
    <name type="scientific">Drosophila yakuba</name>
    <name type="common">Fruit fly</name>
    <dbReference type="NCBI Taxonomy" id="7245"/>
    <lineage>
        <taxon>Eukaryota</taxon>
        <taxon>Metazoa</taxon>
        <taxon>Ecdysozoa</taxon>
        <taxon>Arthropoda</taxon>
        <taxon>Hexapoda</taxon>
        <taxon>Insecta</taxon>
        <taxon>Pterygota</taxon>
        <taxon>Neoptera</taxon>
        <taxon>Endopterygota</taxon>
        <taxon>Diptera</taxon>
        <taxon>Brachycera</taxon>
        <taxon>Muscomorpha</taxon>
        <taxon>Ephydroidea</taxon>
        <taxon>Drosophilidae</taxon>
        <taxon>Drosophila</taxon>
        <taxon>Sophophora</taxon>
    </lineage>
</organism>
<dbReference type="GO" id="GO:0071006">
    <property type="term" value="C:U2-type catalytic step 1 spliceosome"/>
    <property type="evidence" value="ECO:0007669"/>
    <property type="project" value="UniProtKB-UniRule"/>
</dbReference>
<comment type="similarity">
    <text evidence="8">Belongs to the CWC16 family. YJU2 subfamily.</text>
</comment>
<comment type="subcellular location">
    <subcellularLocation>
        <location evidence="1 8">Nucleus</location>
    </subcellularLocation>
</comment>
<proteinExistence type="inferred from homology"/>
<keyword evidence="4 8" id="KW-0747">Spliceosome</keyword>
<dbReference type="PANTHER" id="PTHR12111:SF1">
    <property type="entry name" value="SPLICING FACTOR YJU2"/>
    <property type="match status" value="1"/>
</dbReference>
<reference evidence="11 12" key="1">
    <citation type="journal article" date="2007" name="Nature">
        <title>Evolution of genes and genomes on the Drosophila phylogeny.</title>
        <authorList>
            <consortium name="Drosophila 12 Genomes Consortium"/>
            <person name="Clark A.G."/>
            <person name="Eisen M.B."/>
            <person name="Smith D.R."/>
            <person name="Bergman C.M."/>
            <person name="Oliver B."/>
            <person name="Markow T.A."/>
            <person name="Kaufman T.C."/>
            <person name="Kellis M."/>
            <person name="Gelbart W."/>
            <person name="Iyer V.N."/>
            <person name="Pollard D.A."/>
            <person name="Sackton T.B."/>
            <person name="Larracuente A.M."/>
            <person name="Singh N.D."/>
            <person name="Abad J.P."/>
            <person name="Abt D.N."/>
            <person name="Adryan B."/>
            <person name="Aguade M."/>
            <person name="Akashi H."/>
            <person name="Anderson W.W."/>
            <person name="Aquadro C.F."/>
            <person name="Ardell D.H."/>
            <person name="Arguello R."/>
            <person name="Artieri C.G."/>
            <person name="Barbash D.A."/>
            <person name="Barker D."/>
            <person name="Barsanti P."/>
            <person name="Batterham P."/>
            <person name="Batzoglou S."/>
            <person name="Begun D."/>
            <person name="Bhutkar A."/>
            <person name="Blanco E."/>
            <person name="Bosak S.A."/>
            <person name="Bradley R.K."/>
            <person name="Brand A.D."/>
            <person name="Brent M.R."/>
            <person name="Brooks A.N."/>
            <person name="Brown R.H."/>
            <person name="Butlin R.K."/>
            <person name="Caggese C."/>
            <person name="Calvi B.R."/>
            <person name="Bernardo de Carvalho A."/>
            <person name="Caspi A."/>
            <person name="Castrezana S."/>
            <person name="Celniker S.E."/>
            <person name="Chang J.L."/>
            <person name="Chapple C."/>
            <person name="Chatterji S."/>
            <person name="Chinwalla A."/>
            <person name="Civetta A."/>
            <person name="Clifton S.W."/>
            <person name="Comeron J.M."/>
            <person name="Costello J.C."/>
            <person name="Coyne J.A."/>
            <person name="Daub J."/>
            <person name="David R.G."/>
            <person name="Delcher A.L."/>
            <person name="Delehaunty K."/>
            <person name="Do C.B."/>
            <person name="Ebling H."/>
            <person name="Edwards K."/>
            <person name="Eickbush T."/>
            <person name="Evans J.D."/>
            <person name="Filipski A."/>
            <person name="Findeiss S."/>
            <person name="Freyhult E."/>
            <person name="Fulton L."/>
            <person name="Fulton R."/>
            <person name="Garcia A.C."/>
            <person name="Gardiner A."/>
            <person name="Garfield D.A."/>
            <person name="Garvin B.E."/>
            <person name="Gibson G."/>
            <person name="Gilbert D."/>
            <person name="Gnerre S."/>
            <person name="Godfrey J."/>
            <person name="Good R."/>
            <person name="Gotea V."/>
            <person name="Gravely B."/>
            <person name="Greenberg A.J."/>
            <person name="Griffiths-Jones S."/>
            <person name="Gross S."/>
            <person name="Guigo R."/>
            <person name="Gustafson E.A."/>
            <person name="Haerty W."/>
            <person name="Hahn M.W."/>
            <person name="Halligan D.L."/>
            <person name="Halpern A.L."/>
            <person name="Halter G.M."/>
            <person name="Han M.V."/>
            <person name="Heger A."/>
            <person name="Hillier L."/>
            <person name="Hinrichs A.S."/>
            <person name="Holmes I."/>
            <person name="Hoskins R.A."/>
            <person name="Hubisz M.J."/>
            <person name="Hultmark D."/>
            <person name="Huntley M.A."/>
            <person name="Jaffe D.B."/>
            <person name="Jagadeeshan S."/>
            <person name="Jeck W.R."/>
            <person name="Johnson J."/>
            <person name="Jones C.D."/>
            <person name="Jordan W.C."/>
            <person name="Karpen G.H."/>
            <person name="Kataoka E."/>
            <person name="Keightley P.D."/>
            <person name="Kheradpour P."/>
            <person name="Kirkness E.F."/>
            <person name="Koerich L.B."/>
            <person name="Kristiansen K."/>
            <person name="Kudrna D."/>
            <person name="Kulathinal R.J."/>
            <person name="Kumar S."/>
            <person name="Kwok R."/>
            <person name="Lander E."/>
            <person name="Langley C.H."/>
            <person name="Lapoint R."/>
            <person name="Lazzaro B.P."/>
            <person name="Lee S.J."/>
            <person name="Levesque L."/>
            <person name="Li R."/>
            <person name="Lin C.F."/>
            <person name="Lin M.F."/>
            <person name="Lindblad-Toh K."/>
            <person name="Llopart A."/>
            <person name="Long M."/>
            <person name="Low L."/>
            <person name="Lozovsky E."/>
            <person name="Lu J."/>
            <person name="Luo M."/>
            <person name="Machado C.A."/>
            <person name="Makalowski W."/>
            <person name="Marzo M."/>
            <person name="Matsuda M."/>
            <person name="Matzkin L."/>
            <person name="McAllister B."/>
            <person name="McBride C.S."/>
            <person name="McKernan B."/>
            <person name="McKernan K."/>
            <person name="Mendez-Lago M."/>
            <person name="Minx P."/>
            <person name="Mollenhauer M.U."/>
            <person name="Montooth K."/>
            <person name="Mount S.M."/>
            <person name="Mu X."/>
            <person name="Myers E."/>
            <person name="Negre B."/>
            <person name="Newfeld S."/>
            <person name="Nielsen R."/>
            <person name="Noor M.A."/>
            <person name="O'Grady P."/>
            <person name="Pachter L."/>
            <person name="Papaceit M."/>
            <person name="Parisi M.J."/>
            <person name="Parisi M."/>
            <person name="Parts L."/>
            <person name="Pedersen J.S."/>
            <person name="Pesole G."/>
            <person name="Phillippy A.M."/>
            <person name="Ponting C.P."/>
            <person name="Pop M."/>
            <person name="Porcelli D."/>
            <person name="Powell J.R."/>
            <person name="Prohaska S."/>
            <person name="Pruitt K."/>
            <person name="Puig M."/>
            <person name="Quesneville H."/>
            <person name="Ram K.R."/>
            <person name="Rand D."/>
            <person name="Rasmussen M.D."/>
            <person name="Reed L.K."/>
            <person name="Reenan R."/>
            <person name="Reily A."/>
            <person name="Remington K.A."/>
            <person name="Rieger T.T."/>
            <person name="Ritchie M.G."/>
            <person name="Robin C."/>
            <person name="Rogers Y.H."/>
            <person name="Rohde C."/>
            <person name="Rozas J."/>
            <person name="Rubenfield M.J."/>
            <person name="Ruiz A."/>
            <person name="Russo S."/>
            <person name="Salzberg S.L."/>
            <person name="Sanchez-Gracia A."/>
            <person name="Saranga D.J."/>
            <person name="Sato H."/>
            <person name="Schaeffer S.W."/>
            <person name="Schatz M.C."/>
            <person name="Schlenke T."/>
            <person name="Schwartz R."/>
            <person name="Segarra C."/>
            <person name="Singh R.S."/>
            <person name="Sirot L."/>
            <person name="Sirota M."/>
            <person name="Sisneros N.B."/>
            <person name="Smith C.D."/>
            <person name="Smith T.F."/>
            <person name="Spieth J."/>
            <person name="Stage D.E."/>
            <person name="Stark A."/>
            <person name="Stephan W."/>
            <person name="Strausberg R.L."/>
            <person name="Strempel S."/>
            <person name="Sturgill D."/>
            <person name="Sutton G."/>
            <person name="Sutton G.G."/>
            <person name="Tao W."/>
            <person name="Teichmann S."/>
            <person name="Tobari Y.N."/>
            <person name="Tomimura Y."/>
            <person name="Tsolas J.M."/>
            <person name="Valente V.L."/>
            <person name="Venter E."/>
            <person name="Venter J.C."/>
            <person name="Vicario S."/>
            <person name="Vieira F.G."/>
            <person name="Vilella A.J."/>
            <person name="Villasante A."/>
            <person name="Walenz B."/>
            <person name="Wang J."/>
            <person name="Wasserman M."/>
            <person name="Watts T."/>
            <person name="Wilson D."/>
            <person name="Wilson R.K."/>
            <person name="Wing R.A."/>
            <person name="Wolfner M.F."/>
            <person name="Wong A."/>
            <person name="Wong G.K."/>
            <person name="Wu C.I."/>
            <person name="Wu G."/>
            <person name="Yamamoto D."/>
            <person name="Yang H.P."/>
            <person name="Yang S.P."/>
            <person name="Yorke J.A."/>
            <person name="Yoshida K."/>
            <person name="Zdobnov E."/>
            <person name="Zhang P."/>
            <person name="Zhang Y."/>
            <person name="Zimin A.V."/>
            <person name="Baldwin J."/>
            <person name="Abdouelleil A."/>
            <person name="Abdulkadir J."/>
            <person name="Abebe A."/>
            <person name="Abera B."/>
            <person name="Abreu J."/>
            <person name="Acer S.C."/>
            <person name="Aftuck L."/>
            <person name="Alexander A."/>
            <person name="An P."/>
            <person name="Anderson E."/>
            <person name="Anderson S."/>
            <person name="Arachi H."/>
            <person name="Azer M."/>
            <person name="Bachantsang P."/>
            <person name="Barry A."/>
            <person name="Bayul T."/>
            <person name="Berlin A."/>
            <person name="Bessette D."/>
            <person name="Bloom T."/>
            <person name="Blye J."/>
            <person name="Boguslavskiy L."/>
            <person name="Bonnet C."/>
            <person name="Boukhgalter B."/>
            <person name="Bourzgui I."/>
            <person name="Brown A."/>
            <person name="Cahill P."/>
            <person name="Channer S."/>
            <person name="Cheshatsang Y."/>
            <person name="Chuda L."/>
            <person name="Citroen M."/>
            <person name="Collymore A."/>
            <person name="Cooke P."/>
            <person name="Costello M."/>
            <person name="D'Aco K."/>
            <person name="Daza R."/>
            <person name="De Haan G."/>
            <person name="DeGray S."/>
            <person name="DeMaso C."/>
            <person name="Dhargay N."/>
            <person name="Dooley K."/>
            <person name="Dooley E."/>
            <person name="Doricent M."/>
            <person name="Dorje P."/>
            <person name="Dorjee K."/>
            <person name="Dupes A."/>
            <person name="Elong R."/>
            <person name="Falk J."/>
            <person name="Farina A."/>
            <person name="Faro S."/>
            <person name="Ferguson D."/>
            <person name="Fisher S."/>
            <person name="Foley C.D."/>
            <person name="Franke A."/>
            <person name="Friedrich D."/>
            <person name="Gadbois L."/>
            <person name="Gearin G."/>
            <person name="Gearin C.R."/>
            <person name="Giannoukos G."/>
            <person name="Goode T."/>
            <person name="Graham J."/>
            <person name="Grandbois E."/>
            <person name="Grewal S."/>
            <person name="Gyaltsen K."/>
            <person name="Hafez N."/>
            <person name="Hagos B."/>
            <person name="Hall J."/>
            <person name="Henson C."/>
            <person name="Hollinger A."/>
            <person name="Honan T."/>
            <person name="Huard M.D."/>
            <person name="Hughes L."/>
            <person name="Hurhula B."/>
            <person name="Husby M.E."/>
            <person name="Kamat A."/>
            <person name="Kanga B."/>
            <person name="Kashin S."/>
            <person name="Khazanovich D."/>
            <person name="Kisner P."/>
            <person name="Lance K."/>
            <person name="Lara M."/>
            <person name="Lee W."/>
            <person name="Lennon N."/>
            <person name="Letendre F."/>
            <person name="LeVine R."/>
            <person name="Lipovsky A."/>
            <person name="Liu X."/>
            <person name="Liu J."/>
            <person name="Liu S."/>
            <person name="Lokyitsang T."/>
            <person name="Lokyitsang Y."/>
            <person name="Lubonja R."/>
            <person name="Lui A."/>
            <person name="MacDonald P."/>
            <person name="Magnisalis V."/>
            <person name="Maru K."/>
            <person name="Matthews C."/>
            <person name="McCusker W."/>
            <person name="McDonough S."/>
            <person name="Mehta T."/>
            <person name="Meldrim J."/>
            <person name="Meneus L."/>
            <person name="Mihai O."/>
            <person name="Mihalev A."/>
            <person name="Mihova T."/>
            <person name="Mittelman R."/>
            <person name="Mlenga V."/>
            <person name="Montmayeur A."/>
            <person name="Mulrain L."/>
            <person name="Navidi A."/>
            <person name="Naylor J."/>
            <person name="Negash T."/>
            <person name="Nguyen T."/>
            <person name="Nguyen N."/>
            <person name="Nicol R."/>
            <person name="Norbu C."/>
            <person name="Norbu N."/>
            <person name="Novod N."/>
            <person name="O'Neill B."/>
            <person name="Osman S."/>
            <person name="Markiewicz E."/>
            <person name="Oyono O.L."/>
            <person name="Patti C."/>
            <person name="Phunkhang P."/>
            <person name="Pierre F."/>
            <person name="Priest M."/>
            <person name="Raghuraman S."/>
            <person name="Rege F."/>
            <person name="Reyes R."/>
            <person name="Rise C."/>
            <person name="Rogov P."/>
            <person name="Ross K."/>
            <person name="Ryan E."/>
            <person name="Settipalli S."/>
            <person name="Shea T."/>
            <person name="Sherpa N."/>
            <person name="Shi L."/>
            <person name="Shih D."/>
            <person name="Sparrow T."/>
            <person name="Spaulding J."/>
            <person name="Stalker J."/>
            <person name="Stange-Thomann N."/>
            <person name="Stavropoulos S."/>
            <person name="Stone C."/>
            <person name="Strader C."/>
            <person name="Tesfaye S."/>
            <person name="Thomson T."/>
            <person name="Thoulutsang Y."/>
            <person name="Thoulutsang D."/>
            <person name="Topham K."/>
            <person name="Topping I."/>
            <person name="Tsamla T."/>
            <person name="Vassiliev H."/>
            <person name="Vo A."/>
            <person name="Wangchuk T."/>
            <person name="Wangdi T."/>
            <person name="Weiand M."/>
            <person name="Wilkinson J."/>
            <person name="Wilson A."/>
            <person name="Yadav S."/>
            <person name="Young G."/>
            <person name="Yu Q."/>
            <person name="Zembek L."/>
            <person name="Zhong D."/>
            <person name="Zimmer A."/>
            <person name="Zwirko Z."/>
            <person name="Jaffe D.B."/>
            <person name="Alvarez P."/>
            <person name="Brockman W."/>
            <person name="Butler J."/>
            <person name="Chin C."/>
            <person name="Gnerre S."/>
            <person name="Grabherr M."/>
            <person name="Kleber M."/>
            <person name="Mauceli E."/>
            <person name="MacCallum I."/>
        </authorList>
    </citation>
    <scope>NUCLEOTIDE SEQUENCE [LARGE SCALE GENOMIC DNA]</scope>
    <source>
        <strain evidence="12">Tai18E2 / Tucson 14021-0261.01</strain>
    </source>
</reference>
<dbReference type="EMBL" id="CM000158">
    <property type="protein sequence ID" value="EDW91978.1"/>
    <property type="molecule type" value="Genomic_DNA"/>
</dbReference>
<dbReference type="HOGENOM" id="CLU_053603_0_0_1"/>
<dbReference type="OrthoDB" id="674963at2759"/>
<feature type="compositionally biased region" description="Low complexity" evidence="10">
    <location>
        <begin position="236"/>
        <end position="259"/>
    </location>
</feature>
<evidence type="ECO:0000256" key="3">
    <source>
        <dbReference type="ARBA" id="ARBA00022723"/>
    </source>
</evidence>
<evidence type="ECO:0000256" key="6">
    <source>
        <dbReference type="ARBA" id="ARBA00023187"/>
    </source>
</evidence>
<dbReference type="GO" id="GO:0000349">
    <property type="term" value="P:generation of catalytic spliceosome for first transesterification step"/>
    <property type="evidence" value="ECO:0007669"/>
    <property type="project" value="UniProtKB-UniRule"/>
</dbReference>
<dbReference type="HAMAP" id="MF_03226">
    <property type="entry name" value="YJU2"/>
    <property type="match status" value="1"/>
</dbReference>
<dbReference type="AlphaFoldDB" id="B4P6Q1"/>
<dbReference type="OMA" id="QQYNTVE"/>
<gene>
    <name evidence="11" type="primary">Dyak\GE14094</name>
    <name evidence="11" type="synonym">dyak_GLEANR_14245</name>
    <name evidence="11" type="synonym">GE14094</name>
    <name evidence="11" type="ORF">Dyak_GE14094</name>
</gene>